<feature type="chain" id="PRO_5003743891" evidence="1">
    <location>
        <begin position="21"/>
        <end position="524"/>
    </location>
</feature>
<dbReference type="AlphaFoldDB" id="J1I0L6"/>
<dbReference type="GO" id="GO:0005975">
    <property type="term" value="P:carbohydrate metabolic process"/>
    <property type="evidence" value="ECO:0007669"/>
    <property type="project" value="UniProtKB-ARBA"/>
</dbReference>
<dbReference type="Pfam" id="PF13385">
    <property type="entry name" value="Laminin_G_3"/>
    <property type="match status" value="1"/>
</dbReference>
<name>J1I0L6_9BACT</name>
<dbReference type="GO" id="GO:0004553">
    <property type="term" value="F:hydrolase activity, hydrolyzing O-glycosyl compounds"/>
    <property type="evidence" value="ECO:0007669"/>
    <property type="project" value="UniProtKB-ARBA"/>
</dbReference>
<keyword evidence="1" id="KW-0732">Signal</keyword>
<dbReference type="Proteomes" id="UP000005113">
    <property type="component" value="Unassembled WGS sequence"/>
</dbReference>
<feature type="signal peptide" evidence="1">
    <location>
        <begin position="1"/>
        <end position="20"/>
    </location>
</feature>
<dbReference type="InterPro" id="IPR013320">
    <property type="entry name" value="ConA-like_dom_sf"/>
</dbReference>
<evidence type="ECO:0000313" key="3">
    <source>
        <dbReference type="Proteomes" id="UP000005113"/>
    </source>
</evidence>
<sequence>MRNKLWISVAMLLIGQLVSAQTGAVAYFRMNGTGDDQYANHSATINGAIPTTDRYGRDSSAYYFDGQDDYLEMSNLAALKFAEYTYSVWVKAEPISYQSYMPIISIGGANGDQGLHVANNYYGQTGFTGYGWTNCSNPQVAYGASSSIADTSWHHVLYTRSSTEGKVYVDGVLITTTSIPSNCPPHYATTQERAVLGTRFNQTKYFKGKLDELKIFNYALGADEVLAVYENSSEIGACYLDLGTDGATTYSGDVLVSNVSEKTRVSFLKLIVPGALCELPYDPRSDLGALGRLGLSVTLNSFGTDSESYVGLGFKQQDGDYYLELGRTAVHIYKNQEIIYTAKNKTQIGDRIELGLNQEKVYFYKNGLEIGEPQVLTSADEGFFYTGLIGNATAIDRIRVRTICEDPGPSPNTGATTYNCADFVAGLPYYELKEELDGGYVSVTDDSLRIRFDQDYELLAGEQLSYKIYAWNRQLADTGTIDLTRGTNWLTLPLTAASLAPNKYYILEVEGNQGIDYFLRFRIE</sequence>
<dbReference type="PANTHER" id="PTHR47635">
    <property type="entry name" value="CUB DOMAIN-CONTAINING PROTEIN"/>
    <property type="match status" value="1"/>
</dbReference>
<gene>
    <name evidence="2" type="ORF">SapgrDRAFT_0042</name>
</gene>
<dbReference type="RefSeq" id="WP_002656261.1">
    <property type="nucleotide sequence ID" value="NZ_JH719942.1"/>
</dbReference>
<evidence type="ECO:0000256" key="1">
    <source>
        <dbReference type="SAM" id="SignalP"/>
    </source>
</evidence>
<accession>J1I0L6</accession>
<evidence type="ECO:0000313" key="2">
    <source>
        <dbReference type="EMBL" id="EJF51803.1"/>
    </source>
</evidence>
<dbReference type="PANTHER" id="PTHR47635:SF2">
    <property type="entry name" value="LAMG-LIKE JELLYROLL FOLD DOMAIN-CONTAINING PROTEIN"/>
    <property type="match status" value="1"/>
</dbReference>
<dbReference type="EMBL" id="JH719942">
    <property type="protein sequence ID" value="EJF51803.1"/>
    <property type="molecule type" value="Genomic_DNA"/>
</dbReference>
<dbReference type="SUPFAM" id="SSF49899">
    <property type="entry name" value="Concanavalin A-like lectins/glucanases"/>
    <property type="match status" value="1"/>
</dbReference>
<protein>
    <submittedName>
        <fullName evidence="2">Pentaxin family</fullName>
    </submittedName>
</protein>
<reference evidence="3" key="1">
    <citation type="journal article" date="2012" name="Stand. Genomic Sci.">
        <title>Permanent draft genome sequence of the gliding predator Saprospira grandis strain Sa g1 (= HR1).</title>
        <authorList>
            <person name="Mavromatis K."/>
            <person name="Chertkov O."/>
            <person name="Lapidus A."/>
            <person name="Nolan M."/>
            <person name="Lucas S."/>
            <person name="Tice H."/>
            <person name="Del Rio T.G."/>
            <person name="Cheng J.F."/>
            <person name="Han C."/>
            <person name="Tapia R."/>
            <person name="Bruce D."/>
            <person name="Goodwin L.A."/>
            <person name="Pitluck S."/>
            <person name="Huntemann M."/>
            <person name="Liolios K."/>
            <person name="Pagani I."/>
            <person name="Ivanova N."/>
            <person name="Mikhailova N."/>
            <person name="Pati A."/>
            <person name="Chen A."/>
            <person name="Palaniappan K."/>
            <person name="Land M."/>
            <person name="Brambilla E.M."/>
            <person name="Rohde M."/>
            <person name="Spring S."/>
            <person name="Goker M."/>
            <person name="Detter J.C."/>
            <person name="Bristow J."/>
            <person name="Eisen J.A."/>
            <person name="Markowitz V."/>
            <person name="Hugenholtz P."/>
            <person name="Kyrpides N.C."/>
            <person name="Klenk H.P."/>
            <person name="Woyke T."/>
        </authorList>
    </citation>
    <scope>NUCLEOTIDE SEQUENCE [LARGE SCALE GENOMIC DNA]</scope>
    <source>
        <strain evidence="3">DSM 2844</strain>
    </source>
</reference>
<dbReference type="Gene3D" id="2.60.120.200">
    <property type="match status" value="1"/>
</dbReference>
<dbReference type="HOGENOM" id="CLU_519621_0_0_10"/>
<proteinExistence type="predicted"/>
<organism evidence="2 3">
    <name type="scientific">Saprospira grandis DSM 2844</name>
    <dbReference type="NCBI Taxonomy" id="694433"/>
    <lineage>
        <taxon>Bacteria</taxon>
        <taxon>Pseudomonadati</taxon>
        <taxon>Bacteroidota</taxon>
        <taxon>Saprospiria</taxon>
        <taxon>Saprospirales</taxon>
        <taxon>Saprospiraceae</taxon>
        <taxon>Saprospira</taxon>
    </lineage>
</organism>